<gene>
    <name evidence="1" type="ORF">IAG43_34060</name>
</gene>
<reference evidence="1 2" key="1">
    <citation type="submission" date="2020-08" db="EMBL/GenBank/DDBJ databases">
        <title>A novel species.</title>
        <authorList>
            <person name="Gao J."/>
        </authorList>
    </citation>
    <scope>NUCLEOTIDE SEQUENCE [LARGE SCALE GENOMIC DNA]</scope>
    <source>
        <strain evidence="1 2">CRPJ-33</strain>
        <plasmid evidence="1 2">unnamed3</plasmid>
    </source>
</reference>
<name>A0A7H0I5C3_9ACTN</name>
<evidence type="ECO:0000313" key="2">
    <source>
        <dbReference type="Proteomes" id="UP000516230"/>
    </source>
</evidence>
<keyword evidence="1" id="KW-0614">Plasmid</keyword>
<sequence>MAPAGRGPAPGPCRYVGEWVATKFRWNRAVDDAELATLEVYGETCAATVVNYTPAP</sequence>
<dbReference type="Proteomes" id="UP000516230">
    <property type="component" value="Plasmid unnamed3"/>
</dbReference>
<geneLocation type="plasmid" evidence="1 2">
    <name>unnamed3</name>
</geneLocation>
<protein>
    <submittedName>
        <fullName evidence="1">Uncharacterized protein</fullName>
    </submittedName>
</protein>
<evidence type="ECO:0000313" key="1">
    <source>
        <dbReference type="EMBL" id="QNP67989.1"/>
    </source>
</evidence>
<dbReference type="AlphaFoldDB" id="A0A7H0I5C3"/>
<keyword evidence="2" id="KW-1185">Reference proteome</keyword>
<proteinExistence type="predicted"/>
<organism evidence="1 2">
    <name type="scientific">Streptomyces genisteinicus</name>
    <dbReference type="NCBI Taxonomy" id="2768068"/>
    <lineage>
        <taxon>Bacteria</taxon>
        <taxon>Bacillati</taxon>
        <taxon>Actinomycetota</taxon>
        <taxon>Actinomycetes</taxon>
        <taxon>Kitasatosporales</taxon>
        <taxon>Streptomycetaceae</taxon>
        <taxon>Streptomyces</taxon>
    </lineage>
</organism>
<dbReference type="EMBL" id="CP060827">
    <property type="protein sequence ID" value="QNP67989.1"/>
    <property type="molecule type" value="Genomic_DNA"/>
</dbReference>
<accession>A0A7H0I5C3</accession>
<dbReference type="KEGG" id="sgj:IAG43_34060"/>